<dbReference type="Proteomes" id="UP000822688">
    <property type="component" value="Chromosome 1"/>
</dbReference>
<feature type="domain" description="Metallo-beta-lactamase" evidence="5">
    <location>
        <begin position="157"/>
        <end position="343"/>
    </location>
</feature>
<dbReference type="GO" id="GO:0016787">
    <property type="term" value="F:hydrolase activity"/>
    <property type="evidence" value="ECO:0007669"/>
    <property type="project" value="UniProtKB-KW"/>
</dbReference>
<organism evidence="6 7">
    <name type="scientific">Ceratodon purpureus</name>
    <name type="common">Fire moss</name>
    <name type="synonym">Dicranum purpureum</name>
    <dbReference type="NCBI Taxonomy" id="3225"/>
    <lineage>
        <taxon>Eukaryota</taxon>
        <taxon>Viridiplantae</taxon>
        <taxon>Streptophyta</taxon>
        <taxon>Embryophyta</taxon>
        <taxon>Bryophyta</taxon>
        <taxon>Bryophytina</taxon>
        <taxon>Bryopsida</taxon>
        <taxon>Dicranidae</taxon>
        <taxon>Pseudoditrichales</taxon>
        <taxon>Ditrichaceae</taxon>
        <taxon>Ceratodon</taxon>
    </lineage>
</organism>
<name>A0A8T0JCF4_CERPU</name>
<evidence type="ECO:0000259" key="5">
    <source>
        <dbReference type="SMART" id="SM00849"/>
    </source>
</evidence>
<dbReference type="InterPro" id="IPR019734">
    <property type="entry name" value="TPR_rpt"/>
</dbReference>
<evidence type="ECO:0000256" key="1">
    <source>
        <dbReference type="ARBA" id="ARBA00001947"/>
    </source>
</evidence>
<accession>A0A8T0JCF4</accession>
<keyword evidence="7" id="KW-1185">Reference proteome</keyword>
<dbReference type="PANTHER" id="PTHR46233">
    <property type="entry name" value="HYDROXYACYLGLUTATHIONE HYDROLASE GLOC"/>
    <property type="match status" value="1"/>
</dbReference>
<dbReference type="Gene3D" id="1.25.40.10">
    <property type="entry name" value="Tetratricopeptide repeat domain"/>
    <property type="match status" value="1"/>
</dbReference>
<sequence length="375" mass="40847">MEALKDQGNDAVRRKDFHAAVDLYTRAIEAAKACAVPDHEVAPLHSNASFACLKLGDFAQARAHAGSAVAANPTWSKGHFRLGEALFATSDYAGAEKAYSRASELAVEDVTLKKKVALAREAMAGFYFRQLLAGRDFAVSAGNMIERQIFSSAKQMQNYVYLVGDARTREAVVVDAAWDVKGIRSFAAAENMKLVGAVVTHYHFDHTGGTPPPPFDQLGIKVPGVRELAVEDKLPVYVNKDDAKTVMKSNGVPSESLTLLEDGGEVSIGSVKLKFIHTPGHTPGSQCIHIERPEQDILISGDTLFIGSCGRLDLPDCNAKLMYNSLQKKLSALPATTRVYPGHDYGGPYTTISREREQGFLKPMNEGEWMRMHGH</sequence>
<proteinExistence type="predicted"/>
<comment type="caution">
    <text evidence="6">The sequence shown here is derived from an EMBL/GenBank/DDBJ whole genome shotgun (WGS) entry which is preliminary data.</text>
</comment>
<keyword evidence="3" id="KW-0378">Hydrolase</keyword>
<dbReference type="AlphaFoldDB" id="A0A8T0JCF4"/>
<dbReference type="SMART" id="SM00849">
    <property type="entry name" value="Lactamase_B"/>
    <property type="match status" value="1"/>
</dbReference>
<evidence type="ECO:0000256" key="2">
    <source>
        <dbReference type="ARBA" id="ARBA00022723"/>
    </source>
</evidence>
<dbReference type="SUPFAM" id="SSF48452">
    <property type="entry name" value="TPR-like"/>
    <property type="match status" value="1"/>
</dbReference>
<comment type="cofactor">
    <cofactor evidence="1">
        <name>Zn(2+)</name>
        <dbReference type="ChEBI" id="CHEBI:29105"/>
    </cofactor>
</comment>
<dbReference type="PANTHER" id="PTHR46233:SF3">
    <property type="entry name" value="HYDROXYACYLGLUTATHIONE HYDROLASE GLOC"/>
    <property type="match status" value="1"/>
</dbReference>
<dbReference type="InterPro" id="IPR001279">
    <property type="entry name" value="Metallo-B-lactamas"/>
</dbReference>
<evidence type="ECO:0000256" key="4">
    <source>
        <dbReference type="ARBA" id="ARBA00022833"/>
    </source>
</evidence>
<dbReference type="SMART" id="SM00028">
    <property type="entry name" value="TPR"/>
    <property type="match status" value="3"/>
</dbReference>
<dbReference type="CDD" id="cd16275">
    <property type="entry name" value="BaeB-like_MBL-fold"/>
    <property type="match status" value="1"/>
</dbReference>
<protein>
    <recommendedName>
        <fullName evidence="5">Metallo-beta-lactamase domain-containing protein</fullName>
    </recommendedName>
</protein>
<evidence type="ECO:0000256" key="3">
    <source>
        <dbReference type="ARBA" id="ARBA00022801"/>
    </source>
</evidence>
<evidence type="ECO:0000313" key="6">
    <source>
        <dbReference type="EMBL" id="KAG0593006.1"/>
    </source>
</evidence>
<dbReference type="InterPro" id="IPR036866">
    <property type="entry name" value="RibonucZ/Hydroxyglut_hydro"/>
</dbReference>
<dbReference type="EMBL" id="CM026421">
    <property type="protein sequence ID" value="KAG0593006.1"/>
    <property type="molecule type" value="Genomic_DNA"/>
</dbReference>
<evidence type="ECO:0000313" key="7">
    <source>
        <dbReference type="Proteomes" id="UP000822688"/>
    </source>
</evidence>
<dbReference type="GO" id="GO:0046872">
    <property type="term" value="F:metal ion binding"/>
    <property type="evidence" value="ECO:0007669"/>
    <property type="project" value="UniProtKB-KW"/>
</dbReference>
<dbReference type="Gene3D" id="3.60.15.10">
    <property type="entry name" value="Ribonuclease Z/Hydroxyacylglutathione hydrolase-like"/>
    <property type="match status" value="1"/>
</dbReference>
<dbReference type="SUPFAM" id="SSF56281">
    <property type="entry name" value="Metallo-hydrolase/oxidoreductase"/>
    <property type="match status" value="1"/>
</dbReference>
<reference evidence="6" key="1">
    <citation type="submission" date="2020-06" db="EMBL/GenBank/DDBJ databases">
        <title>WGS assembly of Ceratodon purpureus strain R40.</title>
        <authorList>
            <person name="Carey S.B."/>
            <person name="Jenkins J."/>
            <person name="Shu S."/>
            <person name="Lovell J.T."/>
            <person name="Sreedasyam A."/>
            <person name="Maumus F."/>
            <person name="Tiley G.P."/>
            <person name="Fernandez-Pozo N."/>
            <person name="Barry K."/>
            <person name="Chen C."/>
            <person name="Wang M."/>
            <person name="Lipzen A."/>
            <person name="Daum C."/>
            <person name="Saski C.A."/>
            <person name="Payton A.C."/>
            <person name="Mcbreen J.C."/>
            <person name="Conrad R.E."/>
            <person name="Kollar L.M."/>
            <person name="Olsson S."/>
            <person name="Huttunen S."/>
            <person name="Landis J.B."/>
            <person name="Wickett N.J."/>
            <person name="Johnson M.G."/>
            <person name="Rensing S.A."/>
            <person name="Grimwood J."/>
            <person name="Schmutz J."/>
            <person name="Mcdaniel S.F."/>
        </authorList>
    </citation>
    <scope>NUCLEOTIDE SEQUENCE</scope>
    <source>
        <strain evidence="6">R40</strain>
    </source>
</reference>
<dbReference type="Pfam" id="PF13432">
    <property type="entry name" value="TPR_16"/>
    <property type="match status" value="1"/>
</dbReference>
<keyword evidence="4" id="KW-0862">Zinc</keyword>
<gene>
    <name evidence="6" type="ORF">KC19_1G297600</name>
</gene>
<dbReference type="InterPro" id="IPR051453">
    <property type="entry name" value="MBL_Glyoxalase_II"/>
</dbReference>
<dbReference type="InterPro" id="IPR011990">
    <property type="entry name" value="TPR-like_helical_dom_sf"/>
</dbReference>
<dbReference type="Pfam" id="PF00753">
    <property type="entry name" value="Lactamase_B"/>
    <property type="match status" value="1"/>
</dbReference>
<keyword evidence="2" id="KW-0479">Metal-binding</keyword>